<dbReference type="OrthoDB" id="3270368at2759"/>
<proteinExistence type="predicted"/>
<name>A0A4Y9ZVA5_9AGAM</name>
<reference evidence="2 3" key="1">
    <citation type="submission" date="2019-02" db="EMBL/GenBank/DDBJ databases">
        <title>Genome sequencing of the rare red list fungi Hericium alpestre (H. flagellum).</title>
        <authorList>
            <person name="Buettner E."/>
            <person name="Kellner H."/>
        </authorList>
    </citation>
    <scope>NUCLEOTIDE SEQUENCE [LARGE SCALE GENOMIC DNA]</scope>
    <source>
        <strain evidence="2 3">DSM 108284</strain>
    </source>
</reference>
<protein>
    <submittedName>
        <fullName evidence="2">Uncharacterized protein</fullName>
    </submittedName>
</protein>
<evidence type="ECO:0000313" key="2">
    <source>
        <dbReference type="EMBL" id="TFY78090.1"/>
    </source>
</evidence>
<dbReference type="Proteomes" id="UP000298061">
    <property type="component" value="Unassembled WGS sequence"/>
</dbReference>
<sequence length="654" mass="71332">MAKSVAGIQDLLTKLKKDAGPWNKDTHEIVEKITAALGKLMPMSMPPESVTNQVVQLLRHLMSKLYDPFTTVSLQLAVATFGFITNEKIVHAIKDKSLKKRMQWETIAEAVLDGVLDYLDLVDQKEEAGLSTKAKEAVSQAFYTTICSIFFPSDSAVPSQSFSVKLRALAYSILFSTCDGIPKNIEKLRNSKVLGSERLGRVIAKTKDYVALEQLLDLLARLIPPTNNTAKGRASRKLFIEEVFINGGSDAIPGDDIVKLLEFINSSEWEETSAKIVDILGRDISFPQPFKVKAIEISDTTFKLRASDRFYVDRNYFLVNNWNEYEEEEAIKIQYSSLRQVKVNDTGAVQIMTSSPATIGDKDMARLTDDQPVLINFIVGRTDFERFVSAVGARGLGRLVQKNGRTIKNSTARISTIPGQLAFSEEDKTLSQPLSFVEKVKVVKTRGEISERSDDNATFPNPLDGGAHDESPLPDTGLSTTADGGRTSRTAAPAGRARGKTHDPSRNGRADPAVAHDGLPDISASRTGHAPEPAQHNPAALPPVRARPAPRPAGRAARAAPPDPVRAGPDGLPSSPPWDAPNARTRSQKMHDAVFGTDDEELSDVSDRELEGRPRSPAVFWTLHSISSISSVCPVSAAARCGRLCLLPWFAGVV</sequence>
<feature type="compositionally biased region" description="Basic and acidic residues" evidence="1">
    <location>
        <begin position="445"/>
        <end position="455"/>
    </location>
</feature>
<dbReference type="AlphaFoldDB" id="A0A4Y9ZVA5"/>
<dbReference type="STRING" id="135208.A0A4Y9ZVA5"/>
<gene>
    <name evidence="2" type="ORF">EWM64_g5922</name>
</gene>
<feature type="compositionally biased region" description="Low complexity" evidence="1">
    <location>
        <begin position="538"/>
        <end position="570"/>
    </location>
</feature>
<evidence type="ECO:0000313" key="3">
    <source>
        <dbReference type="Proteomes" id="UP000298061"/>
    </source>
</evidence>
<feature type="compositionally biased region" description="Basic and acidic residues" evidence="1">
    <location>
        <begin position="500"/>
        <end position="509"/>
    </location>
</feature>
<dbReference type="EMBL" id="SFCI01000752">
    <property type="protein sequence ID" value="TFY78090.1"/>
    <property type="molecule type" value="Genomic_DNA"/>
</dbReference>
<feature type="region of interest" description="Disordered" evidence="1">
    <location>
        <begin position="445"/>
        <end position="610"/>
    </location>
</feature>
<organism evidence="2 3">
    <name type="scientific">Hericium alpestre</name>
    <dbReference type="NCBI Taxonomy" id="135208"/>
    <lineage>
        <taxon>Eukaryota</taxon>
        <taxon>Fungi</taxon>
        <taxon>Dikarya</taxon>
        <taxon>Basidiomycota</taxon>
        <taxon>Agaricomycotina</taxon>
        <taxon>Agaricomycetes</taxon>
        <taxon>Russulales</taxon>
        <taxon>Hericiaceae</taxon>
        <taxon>Hericium</taxon>
    </lineage>
</organism>
<keyword evidence="3" id="KW-1185">Reference proteome</keyword>
<evidence type="ECO:0000256" key="1">
    <source>
        <dbReference type="SAM" id="MobiDB-lite"/>
    </source>
</evidence>
<feature type="compositionally biased region" description="Polar residues" evidence="1">
    <location>
        <begin position="477"/>
        <end position="490"/>
    </location>
</feature>
<comment type="caution">
    <text evidence="2">The sequence shown here is derived from an EMBL/GenBank/DDBJ whole genome shotgun (WGS) entry which is preliminary data.</text>
</comment>
<accession>A0A4Y9ZVA5</accession>